<organism evidence="2">
    <name type="scientific">Mytilinidion resinicola</name>
    <dbReference type="NCBI Taxonomy" id="574789"/>
    <lineage>
        <taxon>Eukaryota</taxon>
        <taxon>Fungi</taxon>
        <taxon>Dikarya</taxon>
        <taxon>Ascomycota</taxon>
        <taxon>Pezizomycotina</taxon>
        <taxon>Dothideomycetes</taxon>
        <taxon>Pleosporomycetidae</taxon>
        <taxon>Mytilinidiales</taxon>
        <taxon>Mytilinidiaceae</taxon>
        <taxon>Mytilinidion</taxon>
    </lineage>
</organism>
<dbReference type="EMBL" id="MU003696">
    <property type="protein sequence ID" value="KAF2813453.1"/>
    <property type="molecule type" value="Genomic_DNA"/>
</dbReference>
<evidence type="ECO:0000256" key="1">
    <source>
        <dbReference type="SAM" id="MobiDB-lite"/>
    </source>
</evidence>
<feature type="region of interest" description="Disordered" evidence="1">
    <location>
        <begin position="28"/>
        <end position="88"/>
    </location>
</feature>
<reference evidence="4" key="2">
    <citation type="submission" date="2020-04" db="EMBL/GenBank/DDBJ databases">
        <authorList>
            <consortium name="NCBI Genome Project"/>
        </authorList>
    </citation>
    <scope>NUCLEOTIDE SEQUENCE</scope>
    <source>
        <strain evidence="4">CBS 304.34</strain>
    </source>
</reference>
<protein>
    <submittedName>
        <fullName evidence="2 4">Uncharacterized protein</fullName>
    </submittedName>
</protein>
<dbReference type="RefSeq" id="XP_033580417.1">
    <property type="nucleotide sequence ID" value="XM_033713743.1"/>
</dbReference>
<sequence length="88" mass="10136">MKQVLIVVVIPSWSRGLRLKTKEEALRFARNDTRDPQLRDDQTTSQSPKRDIRTAGERKNREGEIIPNPIQDATSTPNRREKRPTGLT</sequence>
<evidence type="ECO:0000313" key="2">
    <source>
        <dbReference type="EMBL" id="KAF2813453.1"/>
    </source>
</evidence>
<name>A0A6A6YYE0_9PEZI</name>
<evidence type="ECO:0000313" key="4">
    <source>
        <dbReference type="RefSeq" id="XP_033580417.1"/>
    </source>
</evidence>
<keyword evidence="3" id="KW-1185">Reference proteome</keyword>
<gene>
    <name evidence="2 4" type="ORF">BDZ99DRAFT_256509</name>
</gene>
<reference evidence="2 4" key="1">
    <citation type="journal article" date="2020" name="Stud. Mycol.">
        <title>101 Dothideomycetes genomes: a test case for predicting lifestyles and emergence of pathogens.</title>
        <authorList>
            <person name="Haridas S."/>
            <person name="Albert R."/>
            <person name="Binder M."/>
            <person name="Bloem J."/>
            <person name="Labutti K."/>
            <person name="Salamov A."/>
            <person name="Andreopoulos B."/>
            <person name="Baker S."/>
            <person name="Barry K."/>
            <person name="Bills G."/>
            <person name="Bluhm B."/>
            <person name="Cannon C."/>
            <person name="Castanera R."/>
            <person name="Culley D."/>
            <person name="Daum C."/>
            <person name="Ezra D."/>
            <person name="Gonzalez J."/>
            <person name="Henrissat B."/>
            <person name="Kuo A."/>
            <person name="Liang C."/>
            <person name="Lipzen A."/>
            <person name="Lutzoni F."/>
            <person name="Magnuson J."/>
            <person name="Mondo S."/>
            <person name="Nolan M."/>
            <person name="Ohm R."/>
            <person name="Pangilinan J."/>
            <person name="Park H.-J."/>
            <person name="Ramirez L."/>
            <person name="Alfaro M."/>
            <person name="Sun H."/>
            <person name="Tritt A."/>
            <person name="Yoshinaga Y."/>
            <person name="Zwiers L.-H."/>
            <person name="Turgeon B."/>
            <person name="Goodwin S."/>
            <person name="Spatafora J."/>
            <person name="Crous P."/>
            <person name="Grigoriev I."/>
        </authorList>
    </citation>
    <scope>NUCLEOTIDE SEQUENCE</scope>
    <source>
        <strain evidence="2 4">CBS 304.34</strain>
    </source>
</reference>
<feature type="compositionally biased region" description="Basic and acidic residues" evidence="1">
    <location>
        <begin position="28"/>
        <end position="64"/>
    </location>
</feature>
<evidence type="ECO:0000313" key="3">
    <source>
        <dbReference type="Proteomes" id="UP000504636"/>
    </source>
</evidence>
<reference evidence="4" key="3">
    <citation type="submission" date="2025-04" db="UniProtKB">
        <authorList>
            <consortium name="RefSeq"/>
        </authorList>
    </citation>
    <scope>IDENTIFICATION</scope>
    <source>
        <strain evidence="4">CBS 304.34</strain>
    </source>
</reference>
<proteinExistence type="predicted"/>
<dbReference type="AlphaFoldDB" id="A0A6A6YYE0"/>
<dbReference type="GeneID" id="54454636"/>
<dbReference type="Proteomes" id="UP000504636">
    <property type="component" value="Unplaced"/>
</dbReference>
<accession>A0A6A6YYE0</accession>